<dbReference type="Pfam" id="PF10706">
    <property type="entry name" value="Aminoglyc_resit"/>
    <property type="match status" value="1"/>
</dbReference>
<dbReference type="EMBL" id="PREZ01000006">
    <property type="protein sequence ID" value="PPA69283.1"/>
    <property type="molecule type" value="Genomic_DNA"/>
</dbReference>
<protein>
    <recommendedName>
        <fullName evidence="3">Aminoglycoside adenylyltransferase</fullName>
    </recommendedName>
</protein>
<dbReference type="InterPro" id="IPR019646">
    <property type="entry name" value="Aminoglyc_AdlTrfase"/>
</dbReference>
<dbReference type="Gene3D" id="3.30.460.40">
    <property type="match status" value="1"/>
</dbReference>
<name>A0A2S5G8M7_9BACL</name>
<sequence>MAQPVYDKQTIEQMDVLKKISAISKKTGIAFWLRGGWAIDFLLGEITRPHNVIDLITWIQHREVLERELLKDRFKNIPVKAKFKNRQSDFSKNNVDITFGYITRSSDGLIMMNGLSEWIWRSDSLLTTPFILHGSSACVLHPRQQLEEKEAYEQIGRKPRQKDVESKRLLRRIIDDSFC</sequence>
<evidence type="ECO:0000313" key="1">
    <source>
        <dbReference type="EMBL" id="PPA69283.1"/>
    </source>
</evidence>
<proteinExistence type="predicted"/>
<evidence type="ECO:0000313" key="2">
    <source>
        <dbReference type="Proteomes" id="UP000239047"/>
    </source>
</evidence>
<reference evidence="1 2" key="1">
    <citation type="submission" date="2018-02" db="EMBL/GenBank/DDBJ databases">
        <title>Jeotgalibacillus proteolyticum sp. nov. a protease producing bacterium isolated from ocean sediments of Laizhou Bay.</title>
        <authorList>
            <person name="Li Y."/>
        </authorList>
    </citation>
    <scope>NUCLEOTIDE SEQUENCE [LARGE SCALE GENOMIC DNA]</scope>
    <source>
        <strain evidence="1 2">22-7</strain>
    </source>
</reference>
<organism evidence="1 2">
    <name type="scientific">Jeotgalibacillus proteolyticus</name>
    <dbReference type="NCBI Taxonomy" id="2082395"/>
    <lineage>
        <taxon>Bacteria</taxon>
        <taxon>Bacillati</taxon>
        <taxon>Bacillota</taxon>
        <taxon>Bacilli</taxon>
        <taxon>Bacillales</taxon>
        <taxon>Caryophanaceae</taxon>
        <taxon>Jeotgalibacillus</taxon>
    </lineage>
</organism>
<keyword evidence="2" id="KW-1185">Reference proteome</keyword>
<evidence type="ECO:0008006" key="3">
    <source>
        <dbReference type="Google" id="ProtNLM"/>
    </source>
</evidence>
<dbReference type="AlphaFoldDB" id="A0A2S5G8M7"/>
<gene>
    <name evidence="1" type="ORF">C4B60_15895</name>
</gene>
<dbReference type="Proteomes" id="UP000239047">
    <property type="component" value="Unassembled WGS sequence"/>
</dbReference>
<dbReference type="OrthoDB" id="7922774at2"/>
<comment type="caution">
    <text evidence="1">The sequence shown here is derived from an EMBL/GenBank/DDBJ whole genome shotgun (WGS) entry which is preliminary data.</text>
</comment>
<accession>A0A2S5G8M7</accession>